<dbReference type="OrthoDB" id="9803913at2"/>
<dbReference type="InterPro" id="IPR036397">
    <property type="entry name" value="RNaseH_sf"/>
</dbReference>
<evidence type="ECO:0000256" key="1">
    <source>
        <dbReference type="ARBA" id="ARBA00022839"/>
    </source>
</evidence>
<dbReference type="InterPro" id="IPR036420">
    <property type="entry name" value="BRCT_dom_sf"/>
</dbReference>
<dbReference type="PANTHER" id="PTHR30231">
    <property type="entry name" value="DNA POLYMERASE III SUBUNIT EPSILON"/>
    <property type="match status" value="1"/>
</dbReference>
<dbReference type="InterPro" id="IPR013520">
    <property type="entry name" value="Ribonucl_H"/>
</dbReference>
<dbReference type="Gene3D" id="3.30.420.10">
    <property type="entry name" value="Ribonuclease H-like superfamily/Ribonuclease H"/>
    <property type="match status" value="1"/>
</dbReference>
<dbReference type="SUPFAM" id="SSF52113">
    <property type="entry name" value="BRCT domain"/>
    <property type="match status" value="1"/>
</dbReference>
<dbReference type="EMBL" id="PDJF01000001">
    <property type="protein sequence ID" value="PFG28446.1"/>
    <property type="molecule type" value="Genomic_DNA"/>
</dbReference>
<dbReference type="FunFam" id="3.30.420.10:FF:000045">
    <property type="entry name" value="3'-5' exonuclease DinG"/>
    <property type="match status" value="1"/>
</dbReference>
<dbReference type="Proteomes" id="UP000221653">
    <property type="component" value="Unassembled WGS sequence"/>
</dbReference>
<comment type="caution">
    <text evidence="4">The sequence shown here is derived from an EMBL/GenBank/DDBJ whole genome shotgun (WGS) entry which is preliminary data.</text>
</comment>
<feature type="compositionally biased region" description="Low complexity" evidence="2">
    <location>
        <begin position="358"/>
        <end position="373"/>
    </location>
</feature>
<dbReference type="SUPFAM" id="SSF53098">
    <property type="entry name" value="Ribonuclease H-like"/>
    <property type="match status" value="1"/>
</dbReference>
<dbReference type="CDD" id="cd17748">
    <property type="entry name" value="BRCT_DNA_ligase_like"/>
    <property type="match status" value="1"/>
</dbReference>
<keyword evidence="5" id="KW-1185">Reference proteome</keyword>
<dbReference type="STRING" id="1724.GCA_001044175_01142"/>
<dbReference type="SMART" id="SM00479">
    <property type="entry name" value="EXOIII"/>
    <property type="match status" value="1"/>
</dbReference>
<dbReference type="InterPro" id="IPR012337">
    <property type="entry name" value="RNaseH-like_sf"/>
</dbReference>
<organism evidence="4 5">
    <name type="scientific">Corynebacterium renale</name>
    <dbReference type="NCBI Taxonomy" id="1724"/>
    <lineage>
        <taxon>Bacteria</taxon>
        <taxon>Bacillati</taxon>
        <taxon>Actinomycetota</taxon>
        <taxon>Actinomycetes</taxon>
        <taxon>Mycobacteriales</taxon>
        <taxon>Corynebacteriaceae</taxon>
        <taxon>Corynebacterium</taxon>
    </lineage>
</organism>
<feature type="region of interest" description="Disordered" evidence="2">
    <location>
        <begin position="343"/>
        <end position="392"/>
    </location>
</feature>
<sequence>MITAHGAHVNVSAEAIDVHYGALLTALRGTPEAHIAVEDLSAVTLQSPTSAALGHLSVEFSDDSRAPFSIAFAPGQESSAQLCREAIEAALKGEDIPGLGANVAIPGLNFVAVDVETANSDWGSICQIGAVKVLDGVVSENSYVTLCKPPKPVDNFDKSNIAIHGIQAEDVAEAPQFAETVQDLASFVGDLPLVAHNAQFDATALTRAAQYSDAQLPPSYFGCSLALARSLNLQVKNHKLPTVAKEFGYDLEQHHDALADARACAEIVLGAARRDRFSGSFAELFFDHYLTLGTMANKKVFPVLKDRSGAGVATQRTTIAQHPTPPQDETAPGAEIQEALLSYSEVKDGPRSGTDATSARGKTGSSKSTGGRAPWQAVATPDTVPDANKEADPSSLLYGQNVTLTGDFEPWDKGQLWNLIAQAGGHVGKNVTKKTTILVAGAWHSVTSKEKKAREYQQKGQDIAIWSAEDLYNALGVDASPQEEQPPF</sequence>
<protein>
    <submittedName>
        <fullName evidence="4">DNA polymerase-3 subunit epsilon</fullName>
    </submittedName>
</protein>
<dbReference type="AlphaFoldDB" id="A0A2A9DQ20"/>
<feature type="domain" description="BRCT" evidence="3">
    <location>
        <begin position="392"/>
        <end position="475"/>
    </location>
</feature>
<evidence type="ECO:0000256" key="2">
    <source>
        <dbReference type="SAM" id="MobiDB-lite"/>
    </source>
</evidence>
<gene>
    <name evidence="4" type="ORF">ATK06_1557</name>
</gene>
<keyword evidence="1" id="KW-0269">Exonuclease</keyword>
<accession>A0A2A9DQ20</accession>
<dbReference type="GO" id="GO:0008408">
    <property type="term" value="F:3'-5' exonuclease activity"/>
    <property type="evidence" value="ECO:0007669"/>
    <property type="project" value="TreeGrafter"/>
</dbReference>
<evidence type="ECO:0000313" key="5">
    <source>
        <dbReference type="Proteomes" id="UP000221653"/>
    </source>
</evidence>
<name>A0A2A9DQ20_9CORY</name>
<dbReference type="PANTHER" id="PTHR30231:SF42">
    <property type="entry name" value="EXONUCLEASE"/>
    <property type="match status" value="1"/>
</dbReference>
<proteinExistence type="predicted"/>
<evidence type="ECO:0000259" key="3">
    <source>
        <dbReference type="PROSITE" id="PS50172"/>
    </source>
</evidence>
<dbReference type="GO" id="GO:0003676">
    <property type="term" value="F:nucleic acid binding"/>
    <property type="evidence" value="ECO:0007669"/>
    <property type="project" value="InterPro"/>
</dbReference>
<evidence type="ECO:0000313" key="4">
    <source>
        <dbReference type="EMBL" id="PFG28446.1"/>
    </source>
</evidence>
<dbReference type="RefSeq" id="WP_048379319.1">
    <property type="nucleotide sequence ID" value="NZ_LDYE01000003.1"/>
</dbReference>
<dbReference type="Gene3D" id="3.40.50.10190">
    <property type="entry name" value="BRCT domain"/>
    <property type="match status" value="1"/>
</dbReference>
<keyword evidence="1" id="KW-0378">Hydrolase</keyword>
<dbReference type="GO" id="GO:0005829">
    <property type="term" value="C:cytosol"/>
    <property type="evidence" value="ECO:0007669"/>
    <property type="project" value="TreeGrafter"/>
</dbReference>
<dbReference type="PROSITE" id="PS50172">
    <property type="entry name" value="BRCT"/>
    <property type="match status" value="1"/>
</dbReference>
<dbReference type="CDD" id="cd06130">
    <property type="entry name" value="DNA_pol_III_epsilon_like"/>
    <property type="match status" value="1"/>
</dbReference>
<dbReference type="InterPro" id="IPR001357">
    <property type="entry name" value="BRCT_dom"/>
</dbReference>
<dbReference type="Pfam" id="PF00929">
    <property type="entry name" value="RNase_T"/>
    <property type="match status" value="1"/>
</dbReference>
<keyword evidence="1" id="KW-0540">Nuclease</keyword>
<reference evidence="4 5" key="1">
    <citation type="submission" date="2017-10" db="EMBL/GenBank/DDBJ databases">
        <title>Sequencing the genomes of 1000 actinobacteria strains.</title>
        <authorList>
            <person name="Klenk H.-P."/>
        </authorList>
    </citation>
    <scope>NUCLEOTIDE SEQUENCE [LARGE SCALE GENOMIC DNA]</scope>
    <source>
        <strain evidence="4 5">DSM 20688</strain>
    </source>
</reference>